<dbReference type="InterPro" id="IPR029058">
    <property type="entry name" value="AB_hydrolase_fold"/>
</dbReference>
<accession>A0ABT7M3L0</accession>
<keyword evidence="2" id="KW-0378">Hydrolase</keyword>
<evidence type="ECO:0000313" key="2">
    <source>
        <dbReference type="EMBL" id="MDL5155260.1"/>
    </source>
</evidence>
<dbReference type="PANTHER" id="PTHR43798">
    <property type="entry name" value="MONOACYLGLYCEROL LIPASE"/>
    <property type="match status" value="1"/>
</dbReference>
<gene>
    <name evidence="2" type="ORF">QRT03_04780</name>
</gene>
<dbReference type="Proteomes" id="UP001231924">
    <property type="component" value="Unassembled WGS sequence"/>
</dbReference>
<dbReference type="GO" id="GO:0016787">
    <property type="term" value="F:hydrolase activity"/>
    <property type="evidence" value="ECO:0007669"/>
    <property type="project" value="UniProtKB-KW"/>
</dbReference>
<evidence type="ECO:0000313" key="3">
    <source>
        <dbReference type="Proteomes" id="UP001231924"/>
    </source>
</evidence>
<dbReference type="Pfam" id="PF12697">
    <property type="entry name" value="Abhydrolase_6"/>
    <property type="match status" value="1"/>
</dbReference>
<dbReference type="PANTHER" id="PTHR43798:SF33">
    <property type="entry name" value="HYDROLASE, PUTATIVE (AFU_ORTHOLOGUE AFUA_2G14860)-RELATED"/>
    <property type="match status" value="1"/>
</dbReference>
<proteinExistence type="predicted"/>
<feature type="domain" description="AB hydrolase-1" evidence="1">
    <location>
        <begin position="25"/>
        <end position="253"/>
    </location>
</feature>
<dbReference type="InterPro" id="IPR050266">
    <property type="entry name" value="AB_hydrolase_sf"/>
</dbReference>
<dbReference type="RefSeq" id="WP_286051360.1">
    <property type="nucleotide sequence ID" value="NZ_JASVWF010000001.1"/>
</dbReference>
<organism evidence="2 3">
    <name type="scientific">Actinomycetospora termitidis</name>
    <dbReference type="NCBI Taxonomy" id="3053470"/>
    <lineage>
        <taxon>Bacteria</taxon>
        <taxon>Bacillati</taxon>
        <taxon>Actinomycetota</taxon>
        <taxon>Actinomycetes</taxon>
        <taxon>Pseudonocardiales</taxon>
        <taxon>Pseudonocardiaceae</taxon>
        <taxon>Actinomycetospora</taxon>
    </lineage>
</organism>
<dbReference type="Gene3D" id="3.40.50.1820">
    <property type="entry name" value="alpha/beta hydrolase"/>
    <property type="match status" value="1"/>
</dbReference>
<evidence type="ECO:0000259" key="1">
    <source>
        <dbReference type="Pfam" id="PF12697"/>
    </source>
</evidence>
<keyword evidence="3" id="KW-1185">Reference proteome</keyword>
<protein>
    <submittedName>
        <fullName evidence="2">Alpha/beta hydrolase</fullName>
    </submittedName>
</protein>
<dbReference type="EMBL" id="JASVWF010000001">
    <property type="protein sequence ID" value="MDL5155260.1"/>
    <property type="molecule type" value="Genomic_DNA"/>
</dbReference>
<sequence>MRTVRSADGTAIAVEQVTDGPRPMVTVAGGPSGRASWAVAAEGLVGRFAVHLADRRGKGDSGDTLPYSFAREHDDLDALCADLGPDVVVAGHSSGAVCVLGAAARGLAASALVLYEPPWPLPGRPDDSATLDRMEAQLAAGDAEGALLTGVRELVQAPEAAIEGMRRSPIWPSRVANAAAWPREGRELVRMPVGTEGLADIGMPVLMLLGEHSAGHLRDSTAAVAAALPHATVVELPGQAHAALQTAPDLVARVIAEYFG</sequence>
<comment type="caution">
    <text evidence="2">The sequence shown here is derived from an EMBL/GenBank/DDBJ whole genome shotgun (WGS) entry which is preliminary data.</text>
</comment>
<dbReference type="SUPFAM" id="SSF53474">
    <property type="entry name" value="alpha/beta-Hydrolases"/>
    <property type="match status" value="1"/>
</dbReference>
<reference evidence="2 3" key="1">
    <citation type="submission" date="2023-06" db="EMBL/GenBank/DDBJ databases">
        <title>Actinomycetospora Odt1-22.</title>
        <authorList>
            <person name="Supong K."/>
        </authorList>
    </citation>
    <scope>NUCLEOTIDE SEQUENCE [LARGE SCALE GENOMIC DNA]</scope>
    <source>
        <strain evidence="2 3">Odt1-22</strain>
    </source>
</reference>
<name>A0ABT7M3L0_9PSEU</name>
<dbReference type="InterPro" id="IPR000073">
    <property type="entry name" value="AB_hydrolase_1"/>
</dbReference>